<feature type="region of interest" description="Disordered" evidence="1">
    <location>
        <begin position="171"/>
        <end position="196"/>
    </location>
</feature>
<dbReference type="PANTHER" id="PTHR24067">
    <property type="entry name" value="UBIQUITIN-CONJUGATING ENZYME E2"/>
    <property type="match status" value="1"/>
</dbReference>
<evidence type="ECO:0000256" key="2">
    <source>
        <dbReference type="SAM" id="Phobius"/>
    </source>
</evidence>
<dbReference type="FunFam" id="3.10.110.10:FF:000086">
    <property type="entry name" value="Ubiquitin-conjugating enzyme E2 J1"/>
    <property type="match status" value="1"/>
</dbReference>
<dbReference type="Pfam" id="PF00179">
    <property type="entry name" value="UQ_con"/>
    <property type="match status" value="1"/>
</dbReference>
<dbReference type="InterPro" id="IPR000608">
    <property type="entry name" value="UBC"/>
</dbReference>
<evidence type="ECO:0000259" key="3">
    <source>
        <dbReference type="PROSITE" id="PS50127"/>
    </source>
</evidence>
<accession>A0AAN9TUS6</accession>
<feature type="domain" description="UBC core" evidence="3">
    <location>
        <begin position="12"/>
        <end position="162"/>
    </location>
</feature>
<dbReference type="SUPFAM" id="SSF54495">
    <property type="entry name" value="UBC-like"/>
    <property type="match status" value="1"/>
</dbReference>
<evidence type="ECO:0000313" key="4">
    <source>
        <dbReference type="EMBL" id="KAK7603145.1"/>
    </source>
</evidence>
<reference evidence="4 5" key="1">
    <citation type="submission" date="2024-03" db="EMBL/GenBank/DDBJ databases">
        <title>Adaptation during the transition from Ophiocordyceps entomopathogen to insect associate is accompanied by gene loss and intensified selection.</title>
        <authorList>
            <person name="Ward C.M."/>
            <person name="Onetto C.A."/>
            <person name="Borneman A.R."/>
        </authorList>
    </citation>
    <scope>NUCLEOTIDE SEQUENCE [LARGE SCALE GENOMIC DNA]</scope>
    <source>
        <strain evidence="4">AWRI1</strain>
        <tissue evidence="4">Single Adult Female</tissue>
    </source>
</reference>
<keyword evidence="2" id="KW-0812">Transmembrane</keyword>
<organism evidence="4 5">
    <name type="scientific">Parthenolecanium corni</name>
    <dbReference type="NCBI Taxonomy" id="536013"/>
    <lineage>
        <taxon>Eukaryota</taxon>
        <taxon>Metazoa</taxon>
        <taxon>Ecdysozoa</taxon>
        <taxon>Arthropoda</taxon>
        <taxon>Hexapoda</taxon>
        <taxon>Insecta</taxon>
        <taxon>Pterygota</taxon>
        <taxon>Neoptera</taxon>
        <taxon>Paraneoptera</taxon>
        <taxon>Hemiptera</taxon>
        <taxon>Sternorrhyncha</taxon>
        <taxon>Coccoidea</taxon>
        <taxon>Coccidae</taxon>
        <taxon>Parthenolecanium</taxon>
    </lineage>
</organism>
<dbReference type="Proteomes" id="UP001367676">
    <property type="component" value="Unassembled WGS sequence"/>
</dbReference>
<evidence type="ECO:0000313" key="5">
    <source>
        <dbReference type="Proteomes" id="UP001367676"/>
    </source>
</evidence>
<sequence length="298" mass="33389">MDLVNQYNSKSPAVKRLMREACELKEPTEDYSAAPVNDNLFEWHFTIRGAADTEFEGGLYHGRILFPSEYPMKPPNILLLTPNGRFETNKKICLSISGHHPETWQPSWCVRTALLALIAFMPTPGNGTVGSLDYTKEERQMLARKSRSWECNECGQISNCVLPCDKPNECSSSENANVTKDEEPQVTSARNNDSKVENISSGYSQEVIDKLLMETNKLLSKSDAEPRENSMDSVEEDQFENLNFADEPISGSHLLSNQTSRSNLLANISSNVSNSKVTVSVIVALIAFLLYRRIFLLN</sequence>
<keyword evidence="2" id="KW-0472">Membrane</keyword>
<dbReference type="InterPro" id="IPR050113">
    <property type="entry name" value="Ub_conjugating_enzyme"/>
</dbReference>
<protein>
    <recommendedName>
        <fullName evidence="3">UBC core domain-containing protein</fullName>
    </recommendedName>
</protein>
<dbReference type="Gene3D" id="3.10.110.10">
    <property type="entry name" value="Ubiquitin Conjugating Enzyme"/>
    <property type="match status" value="1"/>
</dbReference>
<dbReference type="EMBL" id="JBBCAQ010000006">
    <property type="protein sequence ID" value="KAK7603145.1"/>
    <property type="molecule type" value="Genomic_DNA"/>
</dbReference>
<dbReference type="PROSITE" id="PS50127">
    <property type="entry name" value="UBC_2"/>
    <property type="match status" value="1"/>
</dbReference>
<dbReference type="AlphaFoldDB" id="A0AAN9TUS6"/>
<dbReference type="CDD" id="cd23799">
    <property type="entry name" value="UBCc_UBE2J"/>
    <property type="match status" value="1"/>
</dbReference>
<dbReference type="InterPro" id="IPR016135">
    <property type="entry name" value="UBQ-conjugating_enzyme/RWD"/>
</dbReference>
<feature type="compositionally biased region" description="Polar residues" evidence="1">
    <location>
        <begin position="185"/>
        <end position="196"/>
    </location>
</feature>
<evidence type="ECO:0000256" key="1">
    <source>
        <dbReference type="SAM" id="MobiDB-lite"/>
    </source>
</evidence>
<name>A0AAN9TUS6_9HEMI</name>
<gene>
    <name evidence="4" type="ORF">V9T40_003144</name>
</gene>
<comment type="caution">
    <text evidence="4">The sequence shown here is derived from an EMBL/GenBank/DDBJ whole genome shotgun (WGS) entry which is preliminary data.</text>
</comment>
<keyword evidence="2" id="KW-1133">Transmembrane helix</keyword>
<dbReference type="SMART" id="SM00212">
    <property type="entry name" value="UBCc"/>
    <property type="match status" value="1"/>
</dbReference>
<feature type="transmembrane region" description="Helical" evidence="2">
    <location>
        <begin position="277"/>
        <end position="295"/>
    </location>
</feature>
<proteinExistence type="predicted"/>
<keyword evidence="5" id="KW-1185">Reference proteome</keyword>